<organism evidence="4 5">
    <name type="scientific">Basidiobolus meristosporus CBS 931.73</name>
    <dbReference type="NCBI Taxonomy" id="1314790"/>
    <lineage>
        <taxon>Eukaryota</taxon>
        <taxon>Fungi</taxon>
        <taxon>Fungi incertae sedis</taxon>
        <taxon>Zoopagomycota</taxon>
        <taxon>Entomophthoromycotina</taxon>
        <taxon>Basidiobolomycetes</taxon>
        <taxon>Basidiobolales</taxon>
        <taxon>Basidiobolaceae</taxon>
        <taxon>Basidiobolus</taxon>
    </lineage>
</organism>
<dbReference type="PROSITE" id="PS50174">
    <property type="entry name" value="G_PATCH"/>
    <property type="match status" value="1"/>
</dbReference>
<dbReference type="GO" id="GO:0003676">
    <property type="term" value="F:nucleic acid binding"/>
    <property type="evidence" value="ECO:0007669"/>
    <property type="project" value="UniProtKB-UniRule"/>
</dbReference>
<evidence type="ECO:0000256" key="1">
    <source>
        <dbReference type="SAM" id="MobiDB-lite"/>
    </source>
</evidence>
<evidence type="ECO:0000313" key="5">
    <source>
        <dbReference type="Proteomes" id="UP000193498"/>
    </source>
</evidence>
<accession>A0A1Y1ZD73</accession>
<keyword evidence="5" id="KW-1185">Reference proteome</keyword>
<dbReference type="InterPro" id="IPR051189">
    <property type="entry name" value="Splicing_assoc_domain"/>
</dbReference>
<proteinExistence type="predicted"/>
<feature type="compositionally biased region" description="Polar residues" evidence="1">
    <location>
        <begin position="170"/>
        <end position="187"/>
    </location>
</feature>
<dbReference type="Proteomes" id="UP000193498">
    <property type="component" value="Unassembled WGS sequence"/>
</dbReference>
<dbReference type="AlphaFoldDB" id="A0A1Y1ZD73"/>
<feature type="compositionally biased region" description="Basic residues" evidence="1">
    <location>
        <begin position="101"/>
        <end position="110"/>
    </location>
</feature>
<feature type="region of interest" description="Disordered" evidence="1">
    <location>
        <begin position="367"/>
        <end position="407"/>
    </location>
</feature>
<evidence type="ECO:0000313" key="4">
    <source>
        <dbReference type="EMBL" id="ORY08124.1"/>
    </source>
</evidence>
<feature type="region of interest" description="Disordered" evidence="1">
    <location>
        <begin position="101"/>
        <end position="120"/>
    </location>
</feature>
<feature type="domain" description="G-patch" evidence="2">
    <location>
        <begin position="420"/>
        <end position="467"/>
    </location>
</feature>
<dbReference type="PROSITE" id="PS51061">
    <property type="entry name" value="R3H"/>
    <property type="match status" value="1"/>
</dbReference>
<evidence type="ECO:0000259" key="3">
    <source>
        <dbReference type="PROSITE" id="PS51061"/>
    </source>
</evidence>
<dbReference type="OrthoDB" id="21470at2759"/>
<feature type="compositionally biased region" description="Polar residues" evidence="1">
    <location>
        <begin position="53"/>
        <end position="79"/>
    </location>
</feature>
<dbReference type="Pfam" id="PF01424">
    <property type="entry name" value="R3H"/>
    <property type="match status" value="1"/>
</dbReference>
<dbReference type="SMART" id="SM00393">
    <property type="entry name" value="R3H"/>
    <property type="match status" value="1"/>
</dbReference>
<evidence type="ECO:0000259" key="2">
    <source>
        <dbReference type="PROSITE" id="PS50174"/>
    </source>
</evidence>
<protein>
    <recommendedName>
        <fullName evidence="6">G-patch domain-containing protein</fullName>
    </recommendedName>
</protein>
<feature type="domain" description="R3H" evidence="3">
    <location>
        <begin position="285"/>
        <end position="348"/>
    </location>
</feature>
<name>A0A1Y1ZD73_9FUNG</name>
<comment type="caution">
    <text evidence="4">The sequence shown here is derived from an EMBL/GenBank/DDBJ whole genome shotgun (WGS) entry which is preliminary data.</text>
</comment>
<dbReference type="InParanoid" id="A0A1Y1ZD73"/>
<dbReference type="SUPFAM" id="SSF82708">
    <property type="entry name" value="R3H domain"/>
    <property type="match status" value="1"/>
</dbReference>
<dbReference type="Gene3D" id="3.30.1370.50">
    <property type="entry name" value="R3H-like domain"/>
    <property type="match status" value="1"/>
</dbReference>
<evidence type="ECO:0008006" key="6">
    <source>
        <dbReference type="Google" id="ProtNLM"/>
    </source>
</evidence>
<reference evidence="4 5" key="1">
    <citation type="submission" date="2016-07" db="EMBL/GenBank/DDBJ databases">
        <title>Pervasive Adenine N6-methylation of Active Genes in Fungi.</title>
        <authorList>
            <consortium name="DOE Joint Genome Institute"/>
            <person name="Mondo S.J."/>
            <person name="Dannebaum R.O."/>
            <person name="Kuo R.C."/>
            <person name="Labutti K."/>
            <person name="Haridas S."/>
            <person name="Kuo A."/>
            <person name="Salamov A."/>
            <person name="Ahrendt S.R."/>
            <person name="Lipzen A."/>
            <person name="Sullivan W."/>
            <person name="Andreopoulos W.B."/>
            <person name="Clum A."/>
            <person name="Lindquist E."/>
            <person name="Daum C."/>
            <person name="Ramamoorthy G.K."/>
            <person name="Gryganskyi A."/>
            <person name="Culley D."/>
            <person name="Magnuson J.K."/>
            <person name="James T.Y."/>
            <person name="O'Malley M.A."/>
            <person name="Stajich J.E."/>
            <person name="Spatafora J.W."/>
            <person name="Visel A."/>
            <person name="Grigoriev I.V."/>
        </authorList>
    </citation>
    <scope>NUCLEOTIDE SEQUENCE [LARGE SCALE GENOMIC DNA]</scope>
    <source>
        <strain evidence="4 5">CBS 931.73</strain>
    </source>
</reference>
<feature type="compositionally biased region" description="Basic and acidic residues" evidence="1">
    <location>
        <begin position="373"/>
        <end position="388"/>
    </location>
</feature>
<dbReference type="SMART" id="SM00443">
    <property type="entry name" value="G_patch"/>
    <property type="match status" value="1"/>
</dbReference>
<dbReference type="InterPro" id="IPR036867">
    <property type="entry name" value="R3H_dom_sf"/>
</dbReference>
<dbReference type="STRING" id="1314790.A0A1Y1ZD73"/>
<feature type="region of interest" description="Disordered" evidence="1">
    <location>
        <begin position="53"/>
        <end position="86"/>
    </location>
</feature>
<dbReference type="Pfam" id="PF01585">
    <property type="entry name" value="G-patch"/>
    <property type="match status" value="1"/>
</dbReference>
<feature type="compositionally biased region" description="Polar residues" evidence="1">
    <location>
        <begin position="235"/>
        <end position="247"/>
    </location>
</feature>
<dbReference type="InterPro" id="IPR000467">
    <property type="entry name" value="G_patch_dom"/>
</dbReference>
<sequence>MSTSLCGDIERQQRVAKYLAEVETLKSADLFREESLSDDGSFDKINEVYTTSIDRQTTSGSELENTDVSNLSENESSKSASEDDELWKKLGEMSLVSLNRTPKKSTKRFPVKGSPQNSEVAQPIVTRGAKKKSTSEENARFMAVLNGSFPRSYSRNEEKGKPEGYLSVTEDASSNPTKGTFPLNRTQPKLPMKSNIQIKKAAQGMKSPPQKQMLLSEPTASAGSDSEGIEIEQLIYNNDSPTTNIQVSRRPATSEPVIKSKGKGQTQNEKYRQDKPSPINTNNQTTDIYHINGLIHRFVKDPKLLSISLQPMDKAMRQSVHLLANVYNLKSKSQGAGDKRYPVLYRTMNTTAKPNQGKIRRILRSNCAQRNSETAHKSAGKDKLKDKASTPSKPSRMYNPNSPVPPVGSVVGQFARPIEESNIGHQMLQKMGWSPGKGLTSGSSSGRATPVEVIVRGRSRRGLGGAL</sequence>
<dbReference type="InterPro" id="IPR001374">
    <property type="entry name" value="R3H_dom"/>
</dbReference>
<dbReference type="PANTHER" id="PTHR14195">
    <property type="entry name" value="G PATCH DOMAIN CONTAINING PROTEIN 2"/>
    <property type="match status" value="1"/>
</dbReference>
<gene>
    <name evidence="4" type="ORF">K493DRAFT_332463</name>
</gene>
<feature type="region of interest" description="Disordered" evidence="1">
    <location>
        <begin position="150"/>
        <end position="284"/>
    </location>
</feature>
<dbReference type="EMBL" id="MCFE01000003">
    <property type="protein sequence ID" value="ORY08124.1"/>
    <property type="molecule type" value="Genomic_DNA"/>
</dbReference>